<comment type="caution">
    <text evidence="1">The sequence shown here is derived from an EMBL/GenBank/DDBJ whole genome shotgun (WGS) entry which is preliminary data.</text>
</comment>
<dbReference type="AlphaFoldDB" id="A0A8J3QV58"/>
<accession>A0A8J3QV58</accession>
<reference evidence="1" key="1">
    <citation type="submission" date="2021-01" db="EMBL/GenBank/DDBJ databases">
        <title>Whole genome shotgun sequence of Rugosimonospora africana NBRC 104875.</title>
        <authorList>
            <person name="Komaki H."/>
            <person name="Tamura T."/>
        </authorList>
    </citation>
    <scope>NUCLEOTIDE SEQUENCE</scope>
    <source>
        <strain evidence="1">NBRC 104875</strain>
    </source>
</reference>
<protein>
    <recommendedName>
        <fullName evidence="3">Homeodomain-like domain-containing protein</fullName>
    </recommendedName>
</protein>
<sequence>MDHVVEALQVLKAAQADVPAAEERARQVVADARHRIDVARDKLAKTIAAEYQRGARVGDLARRSEYSRETIRRILRAAGIEAD</sequence>
<name>A0A8J3QV58_9ACTN</name>
<dbReference type="EMBL" id="BONZ01000049">
    <property type="protein sequence ID" value="GIH17071.1"/>
    <property type="molecule type" value="Genomic_DNA"/>
</dbReference>
<proteinExistence type="predicted"/>
<keyword evidence="2" id="KW-1185">Reference proteome</keyword>
<organism evidence="1 2">
    <name type="scientific">Rugosimonospora africana</name>
    <dbReference type="NCBI Taxonomy" id="556532"/>
    <lineage>
        <taxon>Bacteria</taxon>
        <taxon>Bacillati</taxon>
        <taxon>Actinomycetota</taxon>
        <taxon>Actinomycetes</taxon>
        <taxon>Micromonosporales</taxon>
        <taxon>Micromonosporaceae</taxon>
        <taxon>Rugosimonospora</taxon>
    </lineage>
</organism>
<gene>
    <name evidence="1" type="ORF">Raf01_52430</name>
</gene>
<evidence type="ECO:0008006" key="3">
    <source>
        <dbReference type="Google" id="ProtNLM"/>
    </source>
</evidence>
<evidence type="ECO:0000313" key="1">
    <source>
        <dbReference type="EMBL" id="GIH17071.1"/>
    </source>
</evidence>
<dbReference type="Gene3D" id="1.10.10.60">
    <property type="entry name" value="Homeodomain-like"/>
    <property type="match status" value="1"/>
</dbReference>
<dbReference type="Proteomes" id="UP000642748">
    <property type="component" value="Unassembled WGS sequence"/>
</dbReference>
<evidence type="ECO:0000313" key="2">
    <source>
        <dbReference type="Proteomes" id="UP000642748"/>
    </source>
</evidence>